<dbReference type="GO" id="GO:0003677">
    <property type="term" value="F:DNA binding"/>
    <property type="evidence" value="ECO:0007669"/>
    <property type="project" value="UniProtKB-KW"/>
</dbReference>
<evidence type="ECO:0000256" key="12">
    <source>
        <dbReference type="ARBA" id="ARBA00023235"/>
    </source>
</evidence>
<evidence type="ECO:0000256" key="13">
    <source>
        <dbReference type="ARBA" id="ARBA00038058"/>
    </source>
</evidence>
<feature type="region of interest" description="Disordered" evidence="14">
    <location>
        <begin position="1"/>
        <end position="22"/>
    </location>
</feature>
<evidence type="ECO:0000256" key="4">
    <source>
        <dbReference type="ARBA" id="ARBA00022763"/>
    </source>
</evidence>
<dbReference type="SMART" id="SM00491">
    <property type="entry name" value="HELICc2"/>
    <property type="match status" value="1"/>
</dbReference>
<keyword evidence="10" id="KW-0238">DNA-binding</keyword>
<name>A0A5C1NM96_9GAMM</name>
<keyword evidence="2" id="KW-0479">Metal-binding</keyword>
<dbReference type="GO" id="GO:0051539">
    <property type="term" value="F:4 iron, 4 sulfur cluster binding"/>
    <property type="evidence" value="ECO:0007669"/>
    <property type="project" value="UniProtKB-KW"/>
</dbReference>
<dbReference type="GO" id="GO:0005524">
    <property type="term" value="F:ATP binding"/>
    <property type="evidence" value="ECO:0007669"/>
    <property type="project" value="UniProtKB-KW"/>
</dbReference>
<evidence type="ECO:0000256" key="11">
    <source>
        <dbReference type="ARBA" id="ARBA00023204"/>
    </source>
</evidence>
<evidence type="ECO:0000256" key="7">
    <source>
        <dbReference type="ARBA" id="ARBA00022840"/>
    </source>
</evidence>
<dbReference type="GO" id="GO:0046872">
    <property type="term" value="F:metal ion binding"/>
    <property type="evidence" value="ECO:0007669"/>
    <property type="project" value="UniProtKB-KW"/>
</dbReference>
<evidence type="ECO:0000256" key="8">
    <source>
        <dbReference type="ARBA" id="ARBA00023004"/>
    </source>
</evidence>
<feature type="domain" description="Helicase ATP-binding" evidence="15">
    <location>
        <begin position="222"/>
        <end position="478"/>
    </location>
</feature>
<keyword evidence="4" id="KW-0227">DNA damage</keyword>
<gene>
    <name evidence="16" type="ORF">E4T21_18250</name>
</gene>
<dbReference type="Gene3D" id="3.90.320.10">
    <property type="match status" value="1"/>
</dbReference>
<evidence type="ECO:0000256" key="1">
    <source>
        <dbReference type="ARBA" id="ARBA00022485"/>
    </source>
</evidence>
<evidence type="ECO:0000256" key="6">
    <source>
        <dbReference type="ARBA" id="ARBA00022806"/>
    </source>
</evidence>
<keyword evidence="11" id="KW-0234">DNA repair</keyword>
<dbReference type="PANTHER" id="PTHR11472">
    <property type="entry name" value="DNA REPAIR DEAD HELICASE RAD3/XP-D SUBFAMILY MEMBER"/>
    <property type="match status" value="1"/>
</dbReference>
<sequence>MTEPSAGFHQEPSAGFHQEPSAWCDQEPSAWCDQEPSVGVHQEPSAQRHVGVRTLCDFAARRGDLDHRFTPSPSAREGMDGHARVVASRGPGYRSEVAVSGVVCGIRVQGRIDGVDTAQGNQEECLEEIKTHRGRLERMAVNQRALHWAQLRAYGALWCREHGHSRIHLALVYLDLVHGKETRFSDTVDAEVLWTELEALCRTWHAWGEAEAAHRQRRDKALEALGFPHFEFRPGQRHLAEQVYKTGATGRTLLAQAPTGIGKTLGTLFPMLKAMPYQGLDRIAFLCMKTPGRGVALSALEQLGARSRIPLRVVELIARGKACEYPDKACHGESCPLAQGFYDRLPEARKAAAQHAWLDREGLRQIALKHEVCPYYLGQEMARWCDVAVGDVNHYFDASALLHGLCQMQGWRLGLLVDEAHNLIDRARGMYSAGLDQKQLARLRKSAPKPLQRSLGSVMRRWQELIREQGGEDAGARDAPLWRSLDQLPGDVISSLQHACAAISDYLGEYPDEVTPGLTEWMFDALAFTRLAESFAGHSLCELVRMGRGDSRLGIANVIPADFLAPRFEVAHASVLFSATLAPASYQRDLLGLPGNAVWQEIDSPFAAEQLEVRVCRQLSTRFRDRKSSLPGVVATMAEQYRHCPGHYLAFFSSFAYLEQVRAALAEAYPDVPQRAQRRGMTEQEREGFLESFRPGESGIAFAVLGGAFAEGVDLPGERLIGAFIATLGLPPNEPRQEALKECLEVRFGCGDDYAYRIPGLIKVVQAAGRVIRGPEDSGVVVLMDDRYGRADIRSRLPRWWRPG</sequence>
<dbReference type="InterPro" id="IPR045028">
    <property type="entry name" value="DinG/Rad3-like"/>
</dbReference>
<dbReference type="GO" id="GO:0006281">
    <property type="term" value="P:DNA repair"/>
    <property type="evidence" value="ECO:0007669"/>
    <property type="project" value="UniProtKB-KW"/>
</dbReference>
<dbReference type="OrthoDB" id="9765586at2"/>
<dbReference type="InterPro" id="IPR010614">
    <property type="entry name" value="RAD3-like_helicase_DEAD"/>
</dbReference>
<dbReference type="AlphaFoldDB" id="A0A5C1NM96"/>
<dbReference type="PROSITE" id="PS51193">
    <property type="entry name" value="HELICASE_ATP_BIND_2"/>
    <property type="match status" value="1"/>
</dbReference>
<dbReference type="GO" id="GO:0016818">
    <property type="term" value="F:hydrolase activity, acting on acid anhydrides, in phosphorus-containing anhydrides"/>
    <property type="evidence" value="ECO:0007669"/>
    <property type="project" value="InterPro"/>
</dbReference>
<keyword evidence="3" id="KW-0547">Nucleotide-binding</keyword>
<evidence type="ECO:0000256" key="3">
    <source>
        <dbReference type="ARBA" id="ARBA00022741"/>
    </source>
</evidence>
<keyword evidence="7" id="KW-0067">ATP-binding</keyword>
<dbReference type="InterPro" id="IPR006555">
    <property type="entry name" value="ATP-dep_Helicase_C"/>
</dbReference>
<dbReference type="InterPro" id="IPR027417">
    <property type="entry name" value="P-loop_NTPase"/>
</dbReference>
<dbReference type="SUPFAM" id="SSF52540">
    <property type="entry name" value="P-loop containing nucleoside triphosphate hydrolases"/>
    <property type="match status" value="2"/>
</dbReference>
<keyword evidence="6 16" id="KW-0347">Helicase</keyword>
<keyword evidence="1" id="KW-0004">4Fe-4S</keyword>
<evidence type="ECO:0000313" key="17">
    <source>
        <dbReference type="Proteomes" id="UP000324285"/>
    </source>
</evidence>
<keyword evidence="5" id="KW-0378">Hydrolase</keyword>
<dbReference type="Gene3D" id="3.40.50.300">
    <property type="entry name" value="P-loop containing nucleotide triphosphate hydrolases"/>
    <property type="match status" value="2"/>
</dbReference>
<dbReference type="EMBL" id="CP038437">
    <property type="protein sequence ID" value="QEM83275.1"/>
    <property type="molecule type" value="Genomic_DNA"/>
</dbReference>
<dbReference type="PANTHER" id="PTHR11472:SF34">
    <property type="entry name" value="REGULATOR OF TELOMERE ELONGATION HELICASE 1"/>
    <property type="match status" value="1"/>
</dbReference>
<evidence type="ECO:0000256" key="14">
    <source>
        <dbReference type="SAM" id="MobiDB-lite"/>
    </source>
</evidence>
<evidence type="ECO:0000256" key="10">
    <source>
        <dbReference type="ARBA" id="ARBA00023125"/>
    </source>
</evidence>
<dbReference type="Pfam" id="PF06733">
    <property type="entry name" value="DEAD_2"/>
    <property type="match status" value="1"/>
</dbReference>
<comment type="similarity">
    <text evidence="13">Belongs to the helicase family. DinG subfamily.</text>
</comment>
<evidence type="ECO:0000256" key="2">
    <source>
        <dbReference type="ARBA" id="ARBA00022723"/>
    </source>
</evidence>
<protein>
    <submittedName>
        <fullName evidence="16">ATP-dependent DNA helicase</fullName>
    </submittedName>
</protein>
<evidence type="ECO:0000313" key="16">
    <source>
        <dbReference type="EMBL" id="QEM83275.1"/>
    </source>
</evidence>
<accession>A0A5C1NM96</accession>
<evidence type="ECO:0000256" key="9">
    <source>
        <dbReference type="ARBA" id="ARBA00023014"/>
    </source>
</evidence>
<dbReference type="InterPro" id="IPR014013">
    <property type="entry name" value="Helic_SF1/SF2_ATP-bd_DinG/Rad3"/>
</dbReference>
<evidence type="ECO:0000259" key="15">
    <source>
        <dbReference type="PROSITE" id="PS51193"/>
    </source>
</evidence>
<keyword evidence="17" id="KW-1185">Reference proteome</keyword>
<dbReference type="Pfam" id="PF13307">
    <property type="entry name" value="Helicase_C_2"/>
    <property type="match status" value="1"/>
</dbReference>
<keyword evidence="8" id="KW-0408">Iron</keyword>
<dbReference type="GO" id="GO:0003678">
    <property type="term" value="F:DNA helicase activity"/>
    <property type="evidence" value="ECO:0007669"/>
    <property type="project" value="InterPro"/>
</dbReference>
<dbReference type="KEGG" id="hbh:E4T21_18250"/>
<dbReference type="Proteomes" id="UP000324285">
    <property type="component" value="Chromosome"/>
</dbReference>
<reference evidence="16" key="1">
    <citation type="submission" date="2021-02" db="EMBL/GenBank/DDBJ databases">
        <title>Strain Y2R2, a novel species of the genus Halomonas.</title>
        <authorList>
            <person name="Huang H."/>
        </authorList>
    </citation>
    <scope>NUCLEOTIDE SEQUENCE</scope>
    <source>
        <strain evidence="16">Y2R2</strain>
    </source>
</reference>
<dbReference type="SMART" id="SM00488">
    <property type="entry name" value="DEXDc2"/>
    <property type="match status" value="1"/>
</dbReference>
<organism evidence="16 17">
    <name type="scientific">Halomonas binhaiensis</name>
    <dbReference type="NCBI Taxonomy" id="2562282"/>
    <lineage>
        <taxon>Bacteria</taxon>
        <taxon>Pseudomonadati</taxon>
        <taxon>Pseudomonadota</taxon>
        <taxon>Gammaproteobacteria</taxon>
        <taxon>Oceanospirillales</taxon>
        <taxon>Halomonadaceae</taxon>
        <taxon>Halomonas</taxon>
    </lineage>
</organism>
<dbReference type="InterPro" id="IPR006554">
    <property type="entry name" value="Helicase-like_DEXD_c2"/>
</dbReference>
<dbReference type="InterPro" id="IPR011604">
    <property type="entry name" value="PDDEXK-like_dom_sf"/>
</dbReference>
<keyword evidence="12" id="KW-0413">Isomerase</keyword>
<proteinExistence type="inferred from homology"/>
<keyword evidence="9" id="KW-0411">Iron-sulfur</keyword>
<evidence type="ECO:0000256" key="5">
    <source>
        <dbReference type="ARBA" id="ARBA00022801"/>
    </source>
</evidence>